<comment type="caution">
    <text evidence="1">The sequence shown here is derived from an EMBL/GenBank/DDBJ whole genome shotgun (WGS) entry which is preliminary data.</text>
</comment>
<dbReference type="EMBL" id="MU795222">
    <property type="protein sequence ID" value="KAJ3808450.1"/>
    <property type="molecule type" value="Genomic_DNA"/>
</dbReference>
<name>A0ACC1TUL6_9AGAR</name>
<proteinExistence type="predicted"/>
<protein>
    <submittedName>
        <fullName evidence="1">Uncharacterized protein</fullName>
    </submittedName>
</protein>
<reference evidence="1" key="1">
    <citation type="submission" date="2022-09" db="EMBL/GenBank/DDBJ databases">
        <title>A Global Phylogenomic Analysis of the Shiitake Genus Lentinula.</title>
        <authorList>
            <consortium name="DOE Joint Genome Institute"/>
            <person name="Sierra-Patev S."/>
            <person name="Min B."/>
            <person name="Naranjo-Ortiz M."/>
            <person name="Looney B."/>
            <person name="Konkel Z."/>
            <person name="Slot J.C."/>
            <person name="Sakamoto Y."/>
            <person name="Steenwyk J.L."/>
            <person name="Rokas A."/>
            <person name="Carro J."/>
            <person name="Camarero S."/>
            <person name="Ferreira P."/>
            <person name="Molpeceres G."/>
            <person name="Ruiz-Duenas F.J."/>
            <person name="Serrano A."/>
            <person name="Henrissat B."/>
            <person name="Drula E."/>
            <person name="Hughes K.W."/>
            <person name="Mata J.L."/>
            <person name="Ishikawa N.K."/>
            <person name="Vargas-Isla R."/>
            <person name="Ushijima S."/>
            <person name="Smith C.A."/>
            <person name="Ahrendt S."/>
            <person name="Andreopoulos W."/>
            <person name="He G."/>
            <person name="Labutti K."/>
            <person name="Lipzen A."/>
            <person name="Ng V."/>
            <person name="Riley R."/>
            <person name="Sandor L."/>
            <person name="Barry K."/>
            <person name="Martinez A.T."/>
            <person name="Xiao Y."/>
            <person name="Gibbons J.G."/>
            <person name="Terashima K."/>
            <person name="Grigoriev I.V."/>
            <person name="Hibbett D.S."/>
        </authorList>
    </citation>
    <scope>NUCLEOTIDE SEQUENCE</scope>
    <source>
        <strain evidence="1">TMI1499</strain>
    </source>
</reference>
<accession>A0ACC1TUL6</accession>
<keyword evidence="2" id="KW-1185">Reference proteome</keyword>
<evidence type="ECO:0000313" key="1">
    <source>
        <dbReference type="EMBL" id="KAJ3808450.1"/>
    </source>
</evidence>
<evidence type="ECO:0000313" key="2">
    <source>
        <dbReference type="Proteomes" id="UP001163835"/>
    </source>
</evidence>
<gene>
    <name evidence="1" type="ORF">F5876DRAFT_67269</name>
</gene>
<organism evidence="1 2">
    <name type="scientific">Lentinula aff. lateritia</name>
    <dbReference type="NCBI Taxonomy" id="2804960"/>
    <lineage>
        <taxon>Eukaryota</taxon>
        <taxon>Fungi</taxon>
        <taxon>Dikarya</taxon>
        <taxon>Basidiomycota</taxon>
        <taxon>Agaricomycotina</taxon>
        <taxon>Agaricomycetes</taxon>
        <taxon>Agaricomycetidae</taxon>
        <taxon>Agaricales</taxon>
        <taxon>Marasmiineae</taxon>
        <taxon>Omphalotaceae</taxon>
        <taxon>Lentinula</taxon>
    </lineage>
</organism>
<dbReference type="Proteomes" id="UP001163835">
    <property type="component" value="Unassembled WGS sequence"/>
</dbReference>
<sequence>MYFNAIWSYLMTLCMTATVVYAAPVSDSNNVLSSRTSHARVGHPVSASPLPQITATILEPLYKTRFENDLKYQKATPETKIVWPTGMEVVHATMEWVMGCVYTRHVQAAGAKPVGFSSHTTHSTPSGRSVGHLHVELTNKGEGLPHIVFEFTGGPFGTKACDPYCFAQFDNVNWAPEGIVVSWSGEVIGYCGEDYGALLILLFSGVEEMRWYNMAMEIFAKWKQEKEKSVKA</sequence>